<accession>W1N944</accession>
<feature type="region of interest" description="Disordered" evidence="2">
    <location>
        <begin position="559"/>
        <end position="613"/>
    </location>
</feature>
<dbReference type="RefSeq" id="WP_021817846.1">
    <property type="nucleotide sequence ID" value="NZ_AVBC01000019.1"/>
</dbReference>
<dbReference type="SUPFAM" id="SSF51126">
    <property type="entry name" value="Pectin lyase-like"/>
    <property type="match status" value="1"/>
</dbReference>
<dbReference type="PANTHER" id="PTHR35037:SF7">
    <property type="entry name" value="AUTOTRANSPORTER"/>
    <property type="match status" value="1"/>
</dbReference>
<dbReference type="PROSITE" id="PS51208">
    <property type="entry name" value="AUTOTRANSPORTER"/>
    <property type="match status" value="1"/>
</dbReference>
<dbReference type="SMART" id="SM00869">
    <property type="entry name" value="Autotransporter"/>
    <property type="match status" value="1"/>
</dbReference>
<evidence type="ECO:0000313" key="4">
    <source>
        <dbReference type="EMBL" id="ERL52014.1"/>
    </source>
</evidence>
<feature type="non-terminal residue" evidence="4">
    <location>
        <position position="1"/>
    </location>
</feature>
<dbReference type="NCBIfam" id="TIGR01414">
    <property type="entry name" value="autotrans_barl"/>
    <property type="match status" value="1"/>
</dbReference>
<evidence type="ECO:0000313" key="5">
    <source>
        <dbReference type="Proteomes" id="UP000019113"/>
    </source>
</evidence>
<dbReference type="InterPro" id="IPR004899">
    <property type="entry name" value="Pertactin_central"/>
</dbReference>
<evidence type="ECO:0000259" key="3">
    <source>
        <dbReference type="PROSITE" id="PS51208"/>
    </source>
</evidence>
<dbReference type="InterPro" id="IPR012332">
    <property type="entry name" value="Autotransporter_pectin_lyase_C"/>
</dbReference>
<dbReference type="Proteomes" id="UP000019113">
    <property type="component" value="Unassembled WGS sequence"/>
</dbReference>
<dbReference type="PATRIC" id="fig|1178482.3.peg.883"/>
<dbReference type="InterPro" id="IPR011050">
    <property type="entry name" value="Pectin_lyase_fold/virulence"/>
</dbReference>
<dbReference type="InterPro" id="IPR003991">
    <property type="entry name" value="Pertactin_virulence_factor"/>
</dbReference>
<dbReference type="PANTHER" id="PTHR35037">
    <property type="entry name" value="C-TERMINAL REGION OF AIDA-LIKE PROTEIN"/>
    <property type="match status" value="1"/>
</dbReference>
<dbReference type="GO" id="GO:0019867">
    <property type="term" value="C:outer membrane"/>
    <property type="evidence" value="ECO:0007669"/>
    <property type="project" value="InterPro"/>
</dbReference>
<evidence type="ECO:0000256" key="2">
    <source>
        <dbReference type="SAM" id="MobiDB-lite"/>
    </source>
</evidence>
<proteinExistence type="predicted"/>
<dbReference type="InterPro" id="IPR006315">
    <property type="entry name" value="OM_autotransptr_brl_dom"/>
</dbReference>
<dbReference type="OrthoDB" id="9780507at2"/>
<gene>
    <name evidence="4" type="ORF">BJB45_08605</name>
</gene>
<dbReference type="EMBL" id="AVBC01000019">
    <property type="protein sequence ID" value="ERL52014.1"/>
    <property type="molecule type" value="Genomic_DNA"/>
</dbReference>
<keyword evidence="1" id="KW-0732">Signal</keyword>
<dbReference type="InterPro" id="IPR005546">
    <property type="entry name" value="Autotransporte_beta"/>
</dbReference>
<evidence type="ECO:0000256" key="1">
    <source>
        <dbReference type="ARBA" id="ARBA00022729"/>
    </source>
</evidence>
<protein>
    <recommendedName>
        <fullName evidence="3">Autotransporter domain-containing protein</fullName>
    </recommendedName>
</protein>
<dbReference type="eggNOG" id="COG2911">
    <property type="taxonomic scope" value="Bacteria"/>
</dbReference>
<name>W1N944_9GAMM</name>
<dbReference type="AlphaFoldDB" id="W1N944"/>
<comment type="caution">
    <text evidence="4">The sequence shown here is derived from an EMBL/GenBank/DDBJ whole genome shotgun (WGS) entry which is preliminary data.</text>
</comment>
<dbReference type="Gene3D" id="2.40.128.130">
    <property type="entry name" value="Autotransporter beta-domain"/>
    <property type="match status" value="1"/>
</dbReference>
<reference evidence="4 5" key="1">
    <citation type="submission" date="2013-08" db="EMBL/GenBank/DDBJ databases">
        <title>draft genome of Halomonas huanghegensis, strain BJGMM-B45T.</title>
        <authorList>
            <person name="Miao C."/>
            <person name="Wan Y."/>
            <person name="Jin W."/>
        </authorList>
    </citation>
    <scope>NUCLEOTIDE SEQUENCE [LARGE SCALE GENOMIC DNA]</scope>
    <source>
        <strain evidence="4 5">BJGMM-B45</strain>
    </source>
</reference>
<dbReference type="Pfam" id="PF03797">
    <property type="entry name" value="Autotransporter"/>
    <property type="match status" value="1"/>
</dbReference>
<dbReference type="Pfam" id="PF03212">
    <property type="entry name" value="Pertactin"/>
    <property type="match status" value="1"/>
</dbReference>
<dbReference type="InterPro" id="IPR051551">
    <property type="entry name" value="Autotransporter_adhesion"/>
</dbReference>
<keyword evidence="5" id="KW-1185">Reference proteome</keyword>
<sequence length="924" mass="94968">LNDGSVAVVVDDTKYDLTGAAVGSGDSVFTNTGAINVADAQDVTLFRVKNGAELINSGNIDLADGTAVELSGAGSQMKPNASGVAGTITVHDGVAGIHVMDGATLDTSNDITVDGGASGVLIAEDAGEVVINSDAHITGLGSGYGNLITNQAAQATTLVDGAVLEMKGSGAAILSESNLNQASHGQILVSSEVVGKGIALSNADGSVSDGSLSVGDGWDIDVTGNGAGLYANTTGNLTVDTAIDVSGTGNAVLADAAGNVLVDTGAVLRATNADAVLVQGNIDQLVNQGQIVSADSSATAVQLGDGDNSFVNTADGSVTGVVNLGAGNDTALLAGNSFVDHLAGGAGDDSVTVQGDSSRYTQLDGGAGTNQLVFDHVTQAQATADNVDSFVNFQQINLSNGTVMELQRDLWATAPVNLLAATGTGNTLNIDSTSTLNVSGSQTLSGDLNTNGRVNIGSDGPSWGNTFTIDGNLSGAGEFGMQTDLASEHGDLLDVRGTASGDHTLVIADSGVEPAFAGGELKVVETAGGDGQFGLQGGHVDAGAFRYSLEQRDTDWYLASPVAPQPDPVDPVDPVDPTPVDPVDPTPVDPVDPTPVDPVDPTPVDPVDPTPVVPVDPTPDDYSDGTNMAIGNQTALGTLANAGMDTLVERLGDVRMGKENGGIWVRGMARENNISTDTSRAFDQDIQGLQFGADKAIHREGGSWLLGGMVGQSRSDNSFDGGASSDIDSVDGGLYGTWVGDDGFYYDAVVTMSDYDVDSEHVTNVGDKVNGSYDTYGFGASIETGKRYDYDDGWYVEPQAQLRMFQIQGESYTQDDGLHVENDDITSIQSRFGVLGGRSFQLQNGTPMSVYAKASYITEHDGDSTTTVNGHDFDVELPGSWLEVGAGLNVKVTDSSKIFMDVEYADGDDIESPWGATIGYRFNW</sequence>
<feature type="domain" description="Autotransporter" evidence="3">
    <location>
        <begin position="656"/>
        <end position="924"/>
    </location>
</feature>
<dbReference type="Gene3D" id="2.160.20.20">
    <property type="match status" value="1"/>
</dbReference>
<feature type="compositionally biased region" description="Pro residues" evidence="2">
    <location>
        <begin position="563"/>
        <end position="613"/>
    </location>
</feature>
<dbReference type="PRINTS" id="PR01484">
    <property type="entry name" value="PRTACTNFAMLY"/>
</dbReference>
<dbReference type="eggNOG" id="COG3468">
    <property type="taxonomic scope" value="Bacteria"/>
</dbReference>
<organism evidence="4 5">
    <name type="scientific">Halomonas huangheensis</name>
    <dbReference type="NCBI Taxonomy" id="1178482"/>
    <lineage>
        <taxon>Bacteria</taxon>
        <taxon>Pseudomonadati</taxon>
        <taxon>Pseudomonadota</taxon>
        <taxon>Gammaproteobacteria</taxon>
        <taxon>Oceanospirillales</taxon>
        <taxon>Halomonadaceae</taxon>
        <taxon>Halomonas</taxon>
    </lineage>
</organism>
<dbReference type="SUPFAM" id="SSF103515">
    <property type="entry name" value="Autotransporter"/>
    <property type="match status" value="1"/>
</dbReference>
<dbReference type="InterPro" id="IPR036709">
    <property type="entry name" value="Autotransporte_beta_dom_sf"/>
</dbReference>